<dbReference type="GO" id="GO:0006412">
    <property type="term" value="P:translation"/>
    <property type="evidence" value="ECO:0007669"/>
    <property type="project" value="InterPro"/>
</dbReference>
<evidence type="ECO:0000256" key="3">
    <source>
        <dbReference type="ARBA" id="ARBA00023274"/>
    </source>
</evidence>
<feature type="domain" description="Large ribosomal subunit protein uL30-like ferredoxin-like fold" evidence="6">
    <location>
        <begin position="11"/>
        <end position="61"/>
    </location>
</feature>
<dbReference type="CDD" id="cd01658">
    <property type="entry name" value="Ribosomal_L30"/>
    <property type="match status" value="1"/>
</dbReference>
<evidence type="ECO:0000256" key="1">
    <source>
        <dbReference type="ARBA" id="ARBA00007594"/>
    </source>
</evidence>
<dbReference type="InterPro" id="IPR005996">
    <property type="entry name" value="Ribosomal_uL30_bac-type"/>
</dbReference>
<evidence type="ECO:0000313" key="8">
    <source>
        <dbReference type="Proteomes" id="UP000837801"/>
    </source>
</evidence>
<comment type="similarity">
    <text evidence="1">Belongs to the universal ribosomal protein uL30 family.</text>
</comment>
<feature type="region of interest" description="Disordered" evidence="5">
    <location>
        <begin position="70"/>
        <end position="95"/>
    </location>
</feature>
<accession>A0A9P0QRC7</accession>
<dbReference type="AlphaFoldDB" id="A0A9P0QRC7"/>
<reference evidence="7" key="1">
    <citation type="submission" date="2022-03" db="EMBL/GenBank/DDBJ databases">
        <authorList>
            <person name="Legras J.-L."/>
            <person name="Devillers H."/>
            <person name="Grondin C."/>
        </authorList>
    </citation>
    <scope>NUCLEOTIDE SEQUENCE</scope>
    <source>
        <strain evidence="7">CLIB 1423</strain>
    </source>
</reference>
<dbReference type="PANTHER" id="PTHR15892:SF2">
    <property type="entry name" value="LARGE RIBOSOMAL SUBUNIT PROTEIN UL30M"/>
    <property type="match status" value="1"/>
</dbReference>
<dbReference type="InterPro" id="IPR036919">
    <property type="entry name" value="Ribo_uL30_ferredoxin-like_sf"/>
</dbReference>
<evidence type="ECO:0000259" key="6">
    <source>
        <dbReference type="Pfam" id="PF00327"/>
    </source>
</evidence>
<dbReference type="Proteomes" id="UP000837801">
    <property type="component" value="Unassembled WGS sequence"/>
</dbReference>
<dbReference type="GO" id="GO:0003735">
    <property type="term" value="F:structural constituent of ribosome"/>
    <property type="evidence" value="ECO:0007669"/>
    <property type="project" value="InterPro"/>
</dbReference>
<dbReference type="GO" id="GO:0015934">
    <property type="term" value="C:large ribosomal subunit"/>
    <property type="evidence" value="ECO:0007669"/>
    <property type="project" value="InterPro"/>
</dbReference>
<evidence type="ECO:0000256" key="2">
    <source>
        <dbReference type="ARBA" id="ARBA00022980"/>
    </source>
</evidence>
<dbReference type="PANTHER" id="PTHR15892">
    <property type="entry name" value="MITOCHONDRIAL RIBOSOMAL PROTEIN L30"/>
    <property type="match status" value="1"/>
</dbReference>
<comment type="caution">
    <text evidence="7">The sequence shown here is derived from an EMBL/GenBank/DDBJ whole genome shotgun (WGS) entry which is preliminary data.</text>
</comment>
<evidence type="ECO:0000256" key="4">
    <source>
        <dbReference type="ARBA" id="ARBA00035281"/>
    </source>
</evidence>
<gene>
    <name evidence="7" type="ORF">CLIB1423_10S02828</name>
</gene>
<sequence>MSSAAAKQMYYKILQKRSVIGMPPTVRRNIEILGLKKRFDISYQKVSPSTAHRLAKVKELVEIELVDEPKTKEQLKEERRPNPGFVLVKANPNTQ</sequence>
<evidence type="ECO:0000313" key="7">
    <source>
        <dbReference type="EMBL" id="CAH2353343.1"/>
    </source>
</evidence>
<protein>
    <recommendedName>
        <fullName evidence="4">Large ribosomal subunit protein uL30m</fullName>
    </recommendedName>
</protein>
<dbReference type="GO" id="GO:0005739">
    <property type="term" value="C:mitochondrion"/>
    <property type="evidence" value="ECO:0007669"/>
    <property type="project" value="TreeGrafter"/>
</dbReference>
<organism evidence="7 8">
    <name type="scientific">[Candida] railenensis</name>
    <dbReference type="NCBI Taxonomy" id="45579"/>
    <lineage>
        <taxon>Eukaryota</taxon>
        <taxon>Fungi</taxon>
        <taxon>Dikarya</taxon>
        <taxon>Ascomycota</taxon>
        <taxon>Saccharomycotina</taxon>
        <taxon>Pichiomycetes</taxon>
        <taxon>Debaryomycetaceae</taxon>
        <taxon>Kurtzmaniella</taxon>
    </lineage>
</organism>
<dbReference type="EMBL" id="CAKXYY010000010">
    <property type="protein sequence ID" value="CAH2353343.1"/>
    <property type="molecule type" value="Genomic_DNA"/>
</dbReference>
<dbReference type="Gene3D" id="3.30.1390.20">
    <property type="entry name" value="Ribosomal protein L30, ferredoxin-like fold domain"/>
    <property type="match status" value="1"/>
</dbReference>
<keyword evidence="2 7" id="KW-0689">Ribosomal protein</keyword>
<dbReference type="InterPro" id="IPR016082">
    <property type="entry name" value="Ribosomal_uL30_ferredoxin-like"/>
</dbReference>
<keyword evidence="3" id="KW-0687">Ribonucleoprotein</keyword>
<feature type="compositionally biased region" description="Basic and acidic residues" evidence="5">
    <location>
        <begin position="70"/>
        <end position="81"/>
    </location>
</feature>
<dbReference type="Pfam" id="PF00327">
    <property type="entry name" value="Ribosomal_L30"/>
    <property type="match status" value="1"/>
</dbReference>
<keyword evidence="8" id="KW-1185">Reference proteome</keyword>
<name>A0A9P0QRC7_9ASCO</name>
<evidence type="ECO:0000256" key="5">
    <source>
        <dbReference type="SAM" id="MobiDB-lite"/>
    </source>
</evidence>
<dbReference type="SUPFAM" id="SSF55129">
    <property type="entry name" value="Ribosomal protein L30p/L7e"/>
    <property type="match status" value="1"/>
</dbReference>
<dbReference type="OrthoDB" id="509901at2759"/>
<proteinExistence type="inferred from homology"/>